<protein>
    <submittedName>
        <fullName evidence="2">Uncharacterized protein</fullName>
    </submittedName>
</protein>
<keyword evidence="3" id="KW-1185">Reference proteome</keyword>
<organism evidence="2 3">
    <name type="scientific">Oedothorax gibbosus</name>
    <dbReference type="NCBI Taxonomy" id="931172"/>
    <lineage>
        <taxon>Eukaryota</taxon>
        <taxon>Metazoa</taxon>
        <taxon>Ecdysozoa</taxon>
        <taxon>Arthropoda</taxon>
        <taxon>Chelicerata</taxon>
        <taxon>Arachnida</taxon>
        <taxon>Araneae</taxon>
        <taxon>Araneomorphae</taxon>
        <taxon>Entelegynae</taxon>
        <taxon>Araneoidea</taxon>
        <taxon>Linyphiidae</taxon>
        <taxon>Erigoninae</taxon>
        <taxon>Oedothorax</taxon>
    </lineage>
</organism>
<feature type="compositionally biased region" description="Basic and acidic residues" evidence="1">
    <location>
        <begin position="110"/>
        <end position="123"/>
    </location>
</feature>
<sequence length="123" mass="14615">MVKKKPQFKTRSIAKPCTRRETKHEYNKCSAFQKVCKLCKKLNHFARCCKTKKVDSYEKEISYQHFVVSSLSSERNQKDWFELVEFENKYRVNMKLDTDSRSFKSSKNGLKTEENPNCRKSGE</sequence>
<dbReference type="EMBL" id="JAFNEN010000849">
    <property type="protein sequence ID" value="KAG8176807.1"/>
    <property type="molecule type" value="Genomic_DNA"/>
</dbReference>
<accession>A0AAV6TZ84</accession>
<reference evidence="2 3" key="1">
    <citation type="journal article" date="2022" name="Nat. Ecol. Evol.">
        <title>A masculinizing supergene underlies an exaggerated male reproductive morph in a spider.</title>
        <authorList>
            <person name="Hendrickx F."/>
            <person name="De Corte Z."/>
            <person name="Sonet G."/>
            <person name="Van Belleghem S.M."/>
            <person name="Kostlbacher S."/>
            <person name="Vangestel C."/>
        </authorList>
    </citation>
    <scope>NUCLEOTIDE SEQUENCE [LARGE SCALE GENOMIC DNA]</scope>
    <source>
        <strain evidence="2">W744_W776</strain>
    </source>
</reference>
<name>A0AAV6TZ84_9ARAC</name>
<dbReference type="Proteomes" id="UP000827092">
    <property type="component" value="Unassembled WGS sequence"/>
</dbReference>
<evidence type="ECO:0000256" key="1">
    <source>
        <dbReference type="SAM" id="MobiDB-lite"/>
    </source>
</evidence>
<evidence type="ECO:0000313" key="3">
    <source>
        <dbReference type="Proteomes" id="UP000827092"/>
    </source>
</evidence>
<gene>
    <name evidence="2" type="ORF">JTE90_003435</name>
</gene>
<dbReference type="AlphaFoldDB" id="A0AAV6TZ84"/>
<proteinExistence type="predicted"/>
<comment type="caution">
    <text evidence="2">The sequence shown here is derived from an EMBL/GenBank/DDBJ whole genome shotgun (WGS) entry which is preliminary data.</text>
</comment>
<evidence type="ECO:0000313" key="2">
    <source>
        <dbReference type="EMBL" id="KAG8176807.1"/>
    </source>
</evidence>
<feature type="region of interest" description="Disordered" evidence="1">
    <location>
        <begin position="100"/>
        <end position="123"/>
    </location>
</feature>